<feature type="binding site" evidence="3">
    <location>
        <begin position="186"/>
        <end position="193"/>
    </location>
    <ligand>
        <name>ATP</name>
        <dbReference type="ChEBI" id="CHEBI:30616"/>
    </ligand>
</feature>
<dbReference type="PROSITE" id="PS50901">
    <property type="entry name" value="FTSK"/>
    <property type="match status" value="1"/>
</dbReference>
<organism evidence="6 7">
    <name type="scientific">Streptomyces brasiliensis</name>
    <dbReference type="NCBI Taxonomy" id="1954"/>
    <lineage>
        <taxon>Bacteria</taxon>
        <taxon>Bacillati</taxon>
        <taxon>Actinomycetota</taxon>
        <taxon>Actinomycetes</taxon>
        <taxon>Kitasatosporales</taxon>
        <taxon>Streptomycetaceae</taxon>
        <taxon>Streptomyces</taxon>
    </lineage>
</organism>
<evidence type="ECO:0000313" key="6">
    <source>
        <dbReference type="EMBL" id="GGJ13916.1"/>
    </source>
</evidence>
<keyword evidence="2 3" id="KW-0067">ATP-binding</keyword>
<evidence type="ECO:0000313" key="7">
    <source>
        <dbReference type="Proteomes" id="UP000657574"/>
    </source>
</evidence>
<comment type="caution">
    <text evidence="6">The sequence shown here is derived from an EMBL/GenBank/DDBJ whole genome shotgun (WGS) entry which is preliminary data.</text>
</comment>
<dbReference type="GO" id="GO:0005524">
    <property type="term" value="F:ATP binding"/>
    <property type="evidence" value="ECO:0007669"/>
    <property type="project" value="UniProtKB-UniRule"/>
</dbReference>
<evidence type="ECO:0000256" key="4">
    <source>
        <dbReference type="SAM" id="Phobius"/>
    </source>
</evidence>
<dbReference type="InterPro" id="IPR050206">
    <property type="entry name" value="FtsK/SpoIIIE/SftA"/>
</dbReference>
<dbReference type="AlphaFoldDB" id="A0A917NNH2"/>
<keyword evidence="4" id="KW-1133">Transmembrane helix</keyword>
<evidence type="ECO:0000256" key="2">
    <source>
        <dbReference type="ARBA" id="ARBA00022840"/>
    </source>
</evidence>
<dbReference type="PANTHER" id="PTHR22683">
    <property type="entry name" value="SPORULATION PROTEIN RELATED"/>
    <property type="match status" value="1"/>
</dbReference>
<dbReference type="Proteomes" id="UP000657574">
    <property type="component" value="Unassembled WGS sequence"/>
</dbReference>
<protein>
    <submittedName>
        <fullName evidence="6">Conjugal transfer protein TraS</fullName>
    </submittedName>
</protein>
<keyword evidence="7" id="KW-1185">Reference proteome</keyword>
<accession>A0A917NNH2</accession>
<evidence type="ECO:0000256" key="3">
    <source>
        <dbReference type="PROSITE-ProRule" id="PRU00289"/>
    </source>
</evidence>
<dbReference type="GO" id="GO:0003677">
    <property type="term" value="F:DNA binding"/>
    <property type="evidence" value="ECO:0007669"/>
    <property type="project" value="InterPro"/>
</dbReference>
<dbReference type="SMART" id="SM00382">
    <property type="entry name" value="AAA"/>
    <property type="match status" value="1"/>
</dbReference>
<keyword evidence="4" id="KW-0812">Transmembrane</keyword>
<dbReference type="Gene3D" id="3.40.50.300">
    <property type="entry name" value="P-loop containing nucleotide triphosphate hydrolases"/>
    <property type="match status" value="1"/>
</dbReference>
<sequence length="433" mass="46015">MGPVFLAFALAVLAWVLVVGDLVRRHRPAWHWYLVGYPVTAWRVIATWRKVAMLNDLSVSRRPPRGLLGDLVVKGDPLRPVAPRISFPRATSLGLTLVVRLHAGQTPATYMKAADALVHAWKVHAVRVTSPERGLVLLTATATDPLQRPGLATAHVELLSALIGALESGGAWVMNLRLVPHWLIAGATRSGKSTLLARLITQLATQPVALVGIDCKGGMELGLFAGRLSALATCRREAVAVLSALVIDMQDRMSACRSAGVRSIWELPDKLRPVPVVVIVDEIAELYLSDGTREGKAEAEQCSTLLLRLAQLGAALGIHLVVAGQRVGSDLGPGVTALRAQLGGRICHRVNDPGTAEMALGDLNKDAVAVAQSITADERGVAVCTGPDGGWSRARSHLTPTEEAVSTARKYGAMTPQLPAIDHALAALEGENK</sequence>
<keyword evidence="1 3" id="KW-0547">Nucleotide-binding</keyword>
<feature type="transmembrane region" description="Helical" evidence="4">
    <location>
        <begin position="30"/>
        <end position="48"/>
    </location>
</feature>
<dbReference type="InterPro" id="IPR002543">
    <property type="entry name" value="FtsK_dom"/>
</dbReference>
<dbReference type="SUPFAM" id="SSF52540">
    <property type="entry name" value="P-loop containing nucleoside triphosphate hydrolases"/>
    <property type="match status" value="1"/>
</dbReference>
<evidence type="ECO:0000256" key="1">
    <source>
        <dbReference type="ARBA" id="ARBA00022741"/>
    </source>
</evidence>
<name>A0A917NNH2_9ACTN</name>
<dbReference type="InterPro" id="IPR027417">
    <property type="entry name" value="P-loop_NTPase"/>
</dbReference>
<reference evidence="6" key="2">
    <citation type="submission" date="2020-09" db="EMBL/GenBank/DDBJ databases">
        <authorList>
            <person name="Sun Q."/>
            <person name="Ohkuma M."/>
        </authorList>
    </citation>
    <scope>NUCLEOTIDE SEQUENCE</scope>
    <source>
        <strain evidence="6">JCM 3086</strain>
    </source>
</reference>
<evidence type="ECO:0000259" key="5">
    <source>
        <dbReference type="PROSITE" id="PS50901"/>
    </source>
</evidence>
<dbReference type="EMBL" id="BMQA01000006">
    <property type="protein sequence ID" value="GGJ13916.1"/>
    <property type="molecule type" value="Genomic_DNA"/>
</dbReference>
<dbReference type="RefSeq" id="WP_189311239.1">
    <property type="nucleotide sequence ID" value="NZ_BMQA01000006.1"/>
</dbReference>
<keyword evidence="4" id="KW-0472">Membrane</keyword>
<dbReference type="InterPro" id="IPR003593">
    <property type="entry name" value="AAA+_ATPase"/>
</dbReference>
<proteinExistence type="predicted"/>
<feature type="domain" description="FtsK" evidence="5">
    <location>
        <begin position="169"/>
        <end position="357"/>
    </location>
</feature>
<dbReference type="Pfam" id="PF01580">
    <property type="entry name" value="FtsK_SpoIIIE"/>
    <property type="match status" value="1"/>
</dbReference>
<reference evidence="6" key="1">
    <citation type="journal article" date="2014" name="Int. J. Syst. Evol. Microbiol.">
        <title>Complete genome sequence of Corynebacterium casei LMG S-19264T (=DSM 44701T), isolated from a smear-ripened cheese.</title>
        <authorList>
            <consortium name="US DOE Joint Genome Institute (JGI-PGF)"/>
            <person name="Walter F."/>
            <person name="Albersmeier A."/>
            <person name="Kalinowski J."/>
            <person name="Ruckert C."/>
        </authorList>
    </citation>
    <scope>NUCLEOTIDE SEQUENCE</scope>
    <source>
        <strain evidence="6">JCM 3086</strain>
    </source>
</reference>
<dbReference type="PANTHER" id="PTHR22683:SF41">
    <property type="entry name" value="DNA TRANSLOCASE FTSK"/>
    <property type="match status" value="1"/>
</dbReference>
<gene>
    <name evidence="6" type="ORF">GCM10010121_025640</name>
</gene>